<evidence type="ECO:0000313" key="2">
    <source>
        <dbReference type="EMBL" id="MDT0306216.1"/>
    </source>
</evidence>
<reference evidence="3" key="1">
    <citation type="submission" date="2023-07" db="EMBL/GenBank/DDBJ databases">
        <title>30 novel species of actinomycetes from the DSMZ collection.</title>
        <authorList>
            <person name="Nouioui I."/>
        </authorList>
    </citation>
    <scope>NUCLEOTIDE SEQUENCE [LARGE SCALE GENOMIC DNA]</scope>
    <source>
        <strain evidence="3">DSM 44917</strain>
    </source>
</reference>
<sequence length="71" mass="7213">MTAHPDLTGAVWVRSSYSNGLGGECVEFAPDVARATGAVPVRDSKLPTGPALFIPAPAWRSFITAAAGAAS</sequence>
<dbReference type="Proteomes" id="UP001183388">
    <property type="component" value="Unassembled WGS sequence"/>
</dbReference>
<dbReference type="EMBL" id="JAVREN010000004">
    <property type="protein sequence ID" value="MDT0306216.1"/>
    <property type="molecule type" value="Genomic_DNA"/>
</dbReference>
<organism evidence="2 3">
    <name type="scientific">Streptomyces boetiae</name>
    <dbReference type="NCBI Taxonomy" id="3075541"/>
    <lineage>
        <taxon>Bacteria</taxon>
        <taxon>Bacillati</taxon>
        <taxon>Actinomycetota</taxon>
        <taxon>Actinomycetes</taxon>
        <taxon>Kitasatosporales</taxon>
        <taxon>Streptomycetaceae</taxon>
        <taxon>Streptomyces</taxon>
    </lineage>
</organism>
<accession>A0ABU2L3S4</accession>
<gene>
    <name evidence="2" type="ORF">RM780_04470</name>
</gene>
<proteinExistence type="predicted"/>
<feature type="domain" description="DUF397" evidence="1">
    <location>
        <begin position="10"/>
        <end position="66"/>
    </location>
</feature>
<dbReference type="Pfam" id="PF04149">
    <property type="entry name" value="DUF397"/>
    <property type="match status" value="1"/>
</dbReference>
<dbReference type="InterPro" id="IPR007278">
    <property type="entry name" value="DUF397"/>
</dbReference>
<evidence type="ECO:0000313" key="3">
    <source>
        <dbReference type="Proteomes" id="UP001183388"/>
    </source>
</evidence>
<name>A0ABU2L3S4_9ACTN</name>
<dbReference type="RefSeq" id="WP_311629135.1">
    <property type="nucleotide sequence ID" value="NZ_JAVREN010000004.1"/>
</dbReference>
<protein>
    <submittedName>
        <fullName evidence="2">DUF397 domain-containing protein</fullName>
    </submittedName>
</protein>
<keyword evidence="3" id="KW-1185">Reference proteome</keyword>
<evidence type="ECO:0000259" key="1">
    <source>
        <dbReference type="Pfam" id="PF04149"/>
    </source>
</evidence>
<comment type="caution">
    <text evidence="2">The sequence shown here is derived from an EMBL/GenBank/DDBJ whole genome shotgun (WGS) entry which is preliminary data.</text>
</comment>